<dbReference type="AlphaFoldDB" id="A0A327YH20"/>
<comment type="caution">
    <text evidence="2">The sequence shown here is derived from an EMBL/GenBank/DDBJ whole genome shotgun (WGS) entry which is preliminary data.</text>
</comment>
<dbReference type="GO" id="GO:0016301">
    <property type="term" value="F:kinase activity"/>
    <property type="evidence" value="ECO:0007669"/>
    <property type="project" value="UniProtKB-KW"/>
</dbReference>
<reference evidence="2 3" key="1">
    <citation type="submission" date="2018-06" db="EMBL/GenBank/DDBJ databases">
        <title>Genomic Encyclopedia of Archaeal and Bacterial Type Strains, Phase II (KMG-II): from individual species to whole genera.</title>
        <authorList>
            <person name="Goeker M."/>
        </authorList>
    </citation>
    <scope>NUCLEOTIDE SEQUENCE [LARGE SCALE GENOMIC DNA]</scope>
    <source>
        <strain evidence="2 3">DSM 22011</strain>
    </source>
</reference>
<accession>A0A327YH20</accession>
<keyword evidence="2" id="KW-0418">Kinase</keyword>
<gene>
    <name evidence="2" type="ORF">ATI53_100899</name>
</gene>
<dbReference type="SUPFAM" id="SSF56112">
    <property type="entry name" value="Protein kinase-like (PK-like)"/>
    <property type="match status" value="1"/>
</dbReference>
<dbReference type="Gene3D" id="3.90.1200.10">
    <property type="match status" value="1"/>
</dbReference>
<dbReference type="InterPro" id="IPR002575">
    <property type="entry name" value="Aminoglycoside_PTrfase"/>
</dbReference>
<dbReference type="InterPro" id="IPR011009">
    <property type="entry name" value="Kinase-like_dom_sf"/>
</dbReference>
<dbReference type="EMBL" id="QLMG01000008">
    <property type="protein sequence ID" value="RAK19717.1"/>
    <property type="molecule type" value="Genomic_DNA"/>
</dbReference>
<proteinExistence type="predicted"/>
<evidence type="ECO:0000259" key="1">
    <source>
        <dbReference type="Pfam" id="PF01636"/>
    </source>
</evidence>
<name>A0A327YH20_9RHOB</name>
<keyword evidence="3" id="KW-1185">Reference proteome</keyword>
<evidence type="ECO:0000313" key="3">
    <source>
        <dbReference type="Proteomes" id="UP000249165"/>
    </source>
</evidence>
<evidence type="ECO:0000313" key="2">
    <source>
        <dbReference type="EMBL" id="RAK19717.1"/>
    </source>
</evidence>
<organism evidence="2 3">
    <name type="scientific">Salipiger aestuarii</name>
    <dbReference type="NCBI Taxonomy" id="568098"/>
    <lineage>
        <taxon>Bacteria</taxon>
        <taxon>Pseudomonadati</taxon>
        <taxon>Pseudomonadota</taxon>
        <taxon>Alphaproteobacteria</taxon>
        <taxon>Rhodobacterales</taxon>
        <taxon>Roseobacteraceae</taxon>
        <taxon>Salipiger</taxon>
    </lineage>
</organism>
<dbReference type="OrthoDB" id="179763at2"/>
<dbReference type="Gene3D" id="3.30.200.20">
    <property type="entry name" value="Phosphorylase Kinase, domain 1"/>
    <property type="match status" value="1"/>
</dbReference>
<sequence length="316" mass="34049">MDRSPVIRSVITGIPGWQDRPVEIEAAIPVLASPSWRGVDGAPLVARDPQTGARLFVKHLHPDTAFYIAPEHAFAAARIAGEAGVGPRVLASDARAGVLVTEYLGEGWRTAGLEHADDPGFVDRVLDARARLAAGAPLPGRADVFADLRRFHALIEETGAPVAPDLGYAYDTVMLASERAGAGPPVPIHGDGNLSNVMFNAQGDIRLVDFDRAGMGTACAELGSALVEMYAFDPLARAAFSRASAAFGLPDEDAVFDRVRLCGIADDLRWTMIGMLMGHLSPRRTEEFYKFGLWRLVRLRAALRDPRFGERLRVGA</sequence>
<keyword evidence="2" id="KW-0808">Transferase</keyword>
<dbReference type="Proteomes" id="UP000249165">
    <property type="component" value="Unassembled WGS sequence"/>
</dbReference>
<dbReference type="Pfam" id="PF01636">
    <property type="entry name" value="APH"/>
    <property type="match status" value="1"/>
</dbReference>
<feature type="domain" description="Aminoglycoside phosphotransferase" evidence="1">
    <location>
        <begin position="52"/>
        <end position="248"/>
    </location>
</feature>
<protein>
    <submittedName>
        <fullName evidence="2">Thiamine kinase-like enzyme</fullName>
    </submittedName>
</protein>
<dbReference type="RefSeq" id="WP_111549998.1">
    <property type="nucleotide sequence ID" value="NZ_LIQE01000005.1"/>
</dbReference>